<dbReference type="InterPro" id="IPR016142">
    <property type="entry name" value="Citrate_synth-like_lrg_a-sub"/>
</dbReference>
<name>A0A4Q7NDF3_9BURK</name>
<proteinExistence type="inferred from homology"/>
<dbReference type="OrthoDB" id="9800864at2"/>
<keyword evidence="7" id="KW-1185">Reference proteome</keyword>
<dbReference type="InterPro" id="IPR009061">
    <property type="entry name" value="DNA-bd_dom_put_sf"/>
</dbReference>
<dbReference type="SUPFAM" id="SSF46955">
    <property type="entry name" value="Putative DNA-binding domain"/>
    <property type="match status" value="1"/>
</dbReference>
<dbReference type="GO" id="GO:0006099">
    <property type="term" value="P:tricarboxylic acid cycle"/>
    <property type="evidence" value="ECO:0007669"/>
    <property type="project" value="UniProtKB-UniPathway"/>
</dbReference>
<comment type="pathway">
    <text evidence="1">Carbohydrate metabolism; tricarboxylic acid cycle; isocitrate from oxaloacetate: step 1/2.</text>
</comment>
<dbReference type="SUPFAM" id="SSF48256">
    <property type="entry name" value="Citrate synthase"/>
    <property type="match status" value="1"/>
</dbReference>
<evidence type="ECO:0000259" key="5">
    <source>
        <dbReference type="Pfam" id="PF12728"/>
    </source>
</evidence>
<evidence type="ECO:0000256" key="3">
    <source>
        <dbReference type="ARBA" id="ARBA00012972"/>
    </source>
</evidence>
<dbReference type="EC" id="2.3.3.16" evidence="3"/>
<dbReference type="Gene3D" id="1.10.580.10">
    <property type="entry name" value="Citrate Synthase, domain 1"/>
    <property type="match status" value="1"/>
</dbReference>
<gene>
    <name evidence="6" type="ORF">EV675_3708</name>
</gene>
<dbReference type="Pfam" id="PF00285">
    <property type="entry name" value="Citrate_synt"/>
    <property type="match status" value="1"/>
</dbReference>
<dbReference type="InterPro" id="IPR002020">
    <property type="entry name" value="Citrate_synthase"/>
</dbReference>
<dbReference type="InterPro" id="IPR016143">
    <property type="entry name" value="Citrate_synth-like_sm_a-sub"/>
</dbReference>
<dbReference type="GO" id="GO:0005975">
    <property type="term" value="P:carbohydrate metabolic process"/>
    <property type="evidence" value="ECO:0007669"/>
    <property type="project" value="TreeGrafter"/>
</dbReference>
<dbReference type="InterPro" id="IPR041657">
    <property type="entry name" value="HTH_17"/>
</dbReference>
<dbReference type="AlphaFoldDB" id="A0A4Q7NDF3"/>
<dbReference type="UniPathway" id="UPA00223">
    <property type="reaction ID" value="UER00717"/>
</dbReference>
<feature type="domain" description="Helix-turn-helix" evidence="5">
    <location>
        <begin position="35"/>
        <end position="78"/>
    </location>
</feature>
<dbReference type="Gene3D" id="1.10.230.10">
    <property type="entry name" value="Cytochrome P450-Terp, domain 2"/>
    <property type="match status" value="1"/>
</dbReference>
<evidence type="ECO:0000256" key="4">
    <source>
        <dbReference type="ARBA" id="ARBA00022679"/>
    </source>
</evidence>
<dbReference type="EMBL" id="SGXC01000002">
    <property type="protein sequence ID" value="RZS81091.1"/>
    <property type="molecule type" value="Genomic_DNA"/>
</dbReference>
<protein>
    <recommendedName>
        <fullName evidence="3">citrate synthase (unknown stereospecificity)</fullName>
        <ecNumber evidence="3">2.3.3.16</ecNumber>
    </recommendedName>
</protein>
<accession>A0A4Q7NDF3</accession>
<evidence type="ECO:0000256" key="1">
    <source>
        <dbReference type="ARBA" id="ARBA00004751"/>
    </source>
</evidence>
<dbReference type="PRINTS" id="PR00143">
    <property type="entry name" value="CITRTSNTHASE"/>
</dbReference>
<dbReference type="Proteomes" id="UP000292445">
    <property type="component" value="Unassembled WGS sequence"/>
</dbReference>
<reference evidence="6 7" key="1">
    <citation type="submission" date="2019-02" db="EMBL/GenBank/DDBJ databases">
        <title>Genomic Encyclopedia of Type Strains, Phase IV (KMG-IV): sequencing the most valuable type-strain genomes for metagenomic binning, comparative biology and taxonomic classification.</title>
        <authorList>
            <person name="Goeker M."/>
        </authorList>
    </citation>
    <scope>NUCLEOTIDE SEQUENCE [LARGE SCALE GENOMIC DNA]</scope>
    <source>
        <strain evidence="6 7">K24</strain>
    </source>
</reference>
<comment type="similarity">
    <text evidence="2">Belongs to the citrate synthase family.</text>
</comment>
<dbReference type="PANTHER" id="PTHR11739:SF4">
    <property type="entry name" value="CITRATE SYNTHASE, PEROXISOMAL"/>
    <property type="match status" value="1"/>
</dbReference>
<keyword evidence="4" id="KW-0808">Transferase</keyword>
<evidence type="ECO:0000256" key="2">
    <source>
        <dbReference type="ARBA" id="ARBA00010566"/>
    </source>
</evidence>
<organism evidence="6 7">
    <name type="scientific">Pigmentiphaga kullae</name>
    <dbReference type="NCBI Taxonomy" id="151784"/>
    <lineage>
        <taxon>Bacteria</taxon>
        <taxon>Pseudomonadati</taxon>
        <taxon>Pseudomonadota</taxon>
        <taxon>Betaproteobacteria</taxon>
        <taxon>Burkholderiales</taxon>
        <taxon>Alcaligenaceae</taxon>
        <taxon>Pigmentiphaga</taxon>
    </lineage>
</organism>
<dbReference type="Pfam" id="PF12728">
    <property type="entry name" value="HTH_17"/>
    <property type="match status" value="1"/>
</dbReference>
<evidence type="ECO:0000313" key="6">
    <source>
        <dbReference type="EMBL" id="RZS81091.1"/>
    </source>
</evidence>
<evidence type="ECO:0000313" key="7">
    <source>
        <dbReference type="Proteomes" id="UP000292445"/>
    </source>
</evidence>
<comment type="caution">
    <text evidence="6">The sequence shown here is derived from an EMBL/GenBank/DDBJ whole genome shotgun (WGS) entry which is preliminary data.</text>
</comment>
<dbReference type="InterPro" id="IPR036969">
    <property type="entry name" value="Citrate_synthase_sf"/>
</dbReference>
<dbReference type="Gene3D" id="1.10.1660.10">
    <property type="match status" value="1"/>
</dbReference>
<dbReference type="PANTHER" id="PTHR11739">
    <property type="entry name" value="CITRATE SYNTHASE"/>
    <property type="match status" value="1"/>
</dbReference>
<dbReference type="GO" id="GO:0036440">
    <property type="term" value="F:citrate synthase activity"/>
    <property type="evidence" value="ECO:0007669"/>
    <property type="project" value="UniProtKB-EC"/>
</dbReference>
<sequence length="453" mass="47829">MYCRFAGYSEPVIPTMDPSENGAAGPAWEAGGFVDSKEACRLLGVKAATLYTYVSRGLLHPVAQPGRKTRLYLRDEVEGLRTRSQARMGHGPVAATALRWGQPVIDTGITEITPAGPRYRGRLAAELVEYPGAFENVAELLWTGVLPEGASIWPAQPLPARVRRALGAFGPEPGETPRMVRVFQAAALALGGGSVDEEVRGGGAVPAARQLVLAFAGCCGLLSDPRRYRPPAGAKPLARHLAEAMGKDAAPDLLRVLNAMLILSADHELSPPTFSARIAASVGAELHACVGAALAALSGTGLAGGCDRIEDTLAAVRSRGQLDAWVARVVRDRARSSAFGIESYPQGDPRAALLIRMARAHPRPGRRAGTLLRFLDEVQARVGVPPRIELGLVAACAAWDLPPGAASALWAMGRTSGWIAHALEQRLNGFFLRPRGQFHAGPQGGAVLKSQAT</sequence>
<dbReference type="GO" id="GO:0005829">
    <property type="term" value="C:cytosol"/>
    <property type="evidence" value="ECO:0007669"/>
    <property type="project" value="TreeGrafter"/>
</dbReference>